<protein>
    <submittedName>
        <fullName evidence="1">Uncharacterized protein</fullName>
    </submittedName>
</protein>
<accession>K5WB88</accession>
<evidence type="ECO:0000313" key="2">
    <source>
        <dbReference type="Proteomes" id="UP000008493"/>
    </source>
</evidence>
<gene>
    <name evidence="1" type="ORF">AGABI1DRAFT_81843</name>
</gene>
<reference evidence="2" key="1">
    <citation type="journal article" date="2012" name="Proc. Natl. Acad. Sci. U.S.A.">
        <title>Genome sequence of the button mushroom Agaricus bisporus reveals mechanisms governing adaptation to a humic-rich ecological niche.</title>
        <authorList>
            <person name="Morin E."/>
            <person name="Kohler A."/>
            <person name="Baker A.R."/>
            <person name="Foulongne-Oriol M."/>
            <person name="Lombard V."/>
            <person name="Nagy L.G."/>
            <person name="Ohm R.A."/>
            <person name="Patyshakuliyeva A."/>
            <person name="Brun A."/>
            <person name="Aerts A.L."/>
            <person name="Bailey A.M."/>
            <person name="Billette C."/>
            <person name="Coutinho P.M."/>
            <person name="Deakin G."/>
            <person name="Doddapaneni H."/>
            <person name="Floudas D."/>
            <person name="Grimwood J."/>
            <person name="Hilden K."/>
            <person name="Kuees U."/>
            <person name="LaButti K.M."/>
            <person name="Lapidus A."/>
            <person name="Lindquist E.A."/>
            <person name="Lucas S.M."/>
            <person name="Murat C."/>
            <person name="Riley R.W."/>
            <person name="Salamov A.A."/>
            <person name="Schmutz J."/>
            <person name="Subramanian V."/>
            <person name="Woesten H.A.B."/>
            <person name="Xu J."/>
            <person name="Eastwood D.C."/>
            <person name="Foster G.D."/>
            <person name="Sonnenberg A.S."/>
            <person name="Cullen D."/>
            <person name="de Vries R.P."/>
            <person name="Lundell T."/>
            <person name="Hibbett D.S."/>
            <person name="Henrissat B."/>
            <person name="Burton K.S."/>
            <person name="Kerrigan R.W."/>
            <person name="Challen M.P."/>
            <person name="Grigoriev I.V."/>
            <person name="Martin F."/>
        </authorList>
    </citation>
    <scope>NUCLEOTIDE SEQUENCE [LARGE SCALE GENOMIC DNA]</scope>
    <source>
        <strain evidence="2">JB137-S8 / ATCC MYA-4627 / FGSC 10392</strain>
    </source>
</reference>
<dbReference type="AlphaFoldDB" id="K5WB88"/>
<keyword evidence="2" id="KW-1185">Reference proteome</keyword>
<dbReference type="RefSeq" id="XP_007325298.1">
    <property type="nucleotide sequence ID" value="XM_007325236.1"/>
</dbReference>
<dbReference type="InParanoid" id="K5WB88"/>
<sequence length="94" mass="10645">MLHLVKARWVRLPWSSMSGPTHHFWARLTQVMMTISAYLKLMSVPLMHLLEATARETSLDVSFSTSLKANRSMTPAFGPRASFYHRALGTQSLP</sequence>
<dbReference type="KEGG" id="abp:AGABI1DRAFT81843"/>
<dbReference type="Proteomes" id="UP000008493">
    <property type="component" value="Unassembled WGS sequence"/>
</dbReference>
<dbReference type="HOGENOM" id="CLU_2385632_0_0_1"/>
<organism evidence="1 2">
    <name type="scientific">Agaricus bisporus var. burnettii (strain JB137-S8 / ATCC MYA-4627 / FGSC 10392)</name>
    <name type="common">White button mushroom</name>
    <dbReference type="NCBI Taxonomy" id="597362"/>
    <lineage>
        <taxon>Eukaryota</taxon>
        <taxon>Fungi</taxon>
        <taxon>Dikarya</taxon>
        <taxon>Basidiomycota</taxon>
        <taxon>Agaricomycotina</taxon>
        <taxon>Agaricomycetes</taxon>
        <taxon>Agaricomycetidae</taxon>
        <taxon>Agaricales</taxon>
        <taxon>Agaricineae</taxon>
        <taxon>Agaricaceae</taxon>
        <taxon>Agaricus</taxon>
    </lineage>
</organism>
<dbReference type="GeneID" id="18831777"/>
<evidence type="ECO:0000313" key="1">
    <source>
        <dbReference type="EMBL" id="EKM84139.1"/>
    </source>
</evidence>
<dbReference type="EMBL" id="JH971385">
    <property type="protein sequence ID" value="EKM84139.1"/>
    <property type="molecule type" value="Genomic_DNA"/>
</dbReference>
<name>K5WB88_AGABU</name>
<proteinExistence type="predicted"/>